<feature type="region of interest" description="Disordered" evidence="1">
    <location>
        <begin position="1"/>
        <end position="39"/>
    </location>
</feature>
<accession>A0ABP0HPH5</accession>
<keyword evidence="3" id="KW-1185">Reference proteome</keyword>
<protein>
    <submittedName>
        <fullName evidence="2">Uncharacterized protein</fullName>
    </submittedName>
</protein>
<dbReference type="Proteomes" id="UP001642484">
    <property type="component" value="Unassembled WGS sequence"/>
</dbReference>
<gene>
    <name evidence="2" type="ORF">CCMP2556_LOCUS2739</name>
</gene>
<sequence>MNELEQKLSKRRTVVEESGLKFESQPSAHESVMATPASPYRTCAAPPKHNGGVDFQSAITRRRATVDGDGETFESTPSQKTADAIASPQNVMRPAGYVPKNGSADFKQVIDQQRATVDGGAKTFESLPAERTADCVNSLRSETMQLPMFKAQFGGLRPASMTGCLAKS</sequence>
<name>A0ABP0HPH5_9DINO</name>
<reference evidence="2 3" key="1">
    <citation type="submission" date="2024-02" db="EMBL/GenBank/DDBJ databases">
        <authorList>
            <person name="Chen Y."/>
            <person name="Shah S."/>
            <person name="Dougan E. K."/>
            <person name="Thang M."/>
            <person name="Chan C."/>
        </authorList>
    </citation>
    <scope>NUCLEOTIDE SEQUENCE [LARGE SCALE GENOMIC DNA]</scope>
</reference>
<evidence type="ECO:0000313" key="3">
    <source>
        <dbReference type="Proteomes" id="UP001642484"/>
    </source>
</evidence>
<evidence type="ECO:0000256" key="1">
    <source>
        <dbReference type="SAM" id="MobiDB-lite"/>
    </source>
</evidence>
<dbReference type="EMBL" id="CAXAMN010001069">
    <property type="protein sequence ID" value="CAK8992129.1"/>
    <property type="molecule type" value="Genomic_DNA"/>
</dbReference>
<proteinExistence type="predicted"/>
<comment type="caution">
    <text evidence="2">The sequence shown here is derived from an EMBL/GenBank/DDBJ whole genome shotgun (WGS) entry which is preliminary data.</text>
</comment>
<feature type="compositionally biased region" description="Basic and acidic residues" evidence="1">
    <location>
        <begin position="1"/>
        <end position="20"/>
    </location>
</feature>
<organism evidence="2 3">
    <name type="scientific">Durusdinium trenchii</name>
    <dbReference type="NCBI Taxonomy" id="1381693"/>
    <lineage>
        <taxon>Eukaryota</taxon>
        <taxon>Sar</taxon>
        <taxon>Alveolata</taxon>
        <taxon>Dinophyceae</taxon>
        <taxon>Suessiales</taxon>
        <taxon>Symbiodiniaceae</taxon>
        <taxon>Durusdinium</taxon>
    </lineage>
</organism>
<evidence type="ECO:0000313" key="2">
    <source>
        <dbReference type="EMBL" id="CAK8992129.1"/>
    </source>
</evidence>